<dbReference type="InterPro" id="IPR052342">
    <property type="entry name" value="MCH/BMMD"/>
</dbReference>
<organism evidence="2 3">
    <name type="scientific">Caballeronia udeis</name>
    <dbReference type="NCBI Taxonomy" id="1232866"/>
    <lineage>
        <taxon>Bacteria</taxon>
        <taxon>Pseudomonadati</taxon>
        <taxon>Pseudomonadota</taxon>
        <taxon>Betaproteobacteria</taxon>
        <taxon>Burkholderiales</taxon>
        <taxon>Burkholderiaceae</taxon>
        <taxon>Caballeronia</taxon>
    </lineage>
</organism>
<evidence type="ECO:0000313" key="2">
    <source>
        <dbReference type="EMBL" id="MFK4442548.1"/>
    </source>
</evidence>
<sequence>MEIILAGERRDFLRRSRDFVVVEGGDGLALGLAFETIVQSRDRVMNQLSERYLEDFAVGQTFGSGRLRIEEERIVAFAAEFDPQPFHLDEAAARRSIFGGLAASGWHTAAVTMRLMVESDLKPAGGFIGAGLDECRWPRPVRPGDELRVECEVIEVRPSKSRPEQGLIKLRTTTLNQDNEAVLVHVVNMVVPRRNQHSR</sequence>
<dbReference type="Pfam" id="PF01575">
    <property type="entry name" value="MaoC_dehydratas"/>
    <property type="match status" value="1"/>
</dbReference>
<dbReference type="Gene3D" id="3.10.129.10">
    <property type="entry name" value="Hotdog Thioesterase"/>
    <property type="match status" value="1"/>
</dbReference>
<evidence type="ECO:0000259" key="1">
    <source>
        <dbReference type="Pfam" id="PF01575"/>
    </source>
</evidence>
<dbReference type="InterPro" id="IPR002539">
    <property type="entry name" value="MaoC-like_dom"/>
</dbReference>
<protein>
    <submittedName>
        <fullName evidence="2">Acyl dehydratase</fullName>
    </submittedName>
</protein>
<feature type="domain" description="MaoC-like" evidence="1">
    <location>
        <begin position="59"/>
        <end position="160"/>
    </location>
</feature>
<comment type="caution">
    <text evidence="2">The sequence shown here is derived from an EMBL/GenBank/DDBJ whole genome shotgun (WGS) entry which is preliminary data.</text>
</comment>
<reference evidence="2 3" key="1">
    <citation type="submission" date="2024-11" db="EMBL/GenBank/DDBJ databases">
        <title>Using genomics to understand microbial adaptation to soil warming.</title>
        <authorList>
            <person name="Deangelis K.M. PhD."/>
        </authorList>
    </citation>
    <scope>NUCLEOTIDE SEQUENCE [LARGE SCALE GENOMIC DNA]</scope>
    <source>
        <strain evidence="2 3">GAS97</strain>
    </source>
</reference>
<proteinExistence type="predicted"/>
<keyword evidence="3" id="KW-1185">Reference proteome</keyword>
<dbReference type="InterPro" id="IPR029069">
    <property type="entry name" value="HotDog_dom_sf"/>
</dbReference>
<name>A0ABW8MFS9_9BURK</name>
<gene>
    <name evidence="2" type="ORF">ABH943_002564</name>
</gene>
<dbReference type="EMBL" id="JBIYDN010000006">
    <property type="protein sequence ID" value="MFK4442548.1"/>
    <property type="molecule type" value="Genomic_DNA"/>
</dbReference>
<accession>A0ABW8MFS9</accession>
<evidence type="ECO:0000313" key="3">
    <source>
        <dbReference type="Proteomes" id="UP001620514"/>
    </source>
</evidence>
<dbReference type="PANTHER" id="PTHR43664:SF1">
    <property type="entry name" value="BETA-METHYLMALYL-COA DEHYDRATASE"/>
    <property type="match status" value="1"/>
</dbReference>
<dbReference type="PANTHER" id="PTHR43664">
    <property type="entry name" value="MONOAMINE OXIDASE-RELATED"/>
    <property type="match status" value="1"/>
</dbReference>
<dbReference type="CDD" id="cd03454">
    <property type="entry name" value="YdeM"/>
    <property type="match status" value="1"/>
</dbReference>
<dbReference type="SUPFAM" id="SSF54637">
    <property type="entry name" value="Thioesterase/thiol ester dehydrase-isomerase"/>
    <property type="match status" value="1"/>
</dbReference>
<dbReference type="Proteomes" id="UP001620514">
    <property type="component" value="Unassembled WGS sequence"/>
</dbReference>